<dbReference type="Proteomes" id="UP000594001">
    <property type="component" value="Chromosome"/>
</dbReference>
<evidence type="ECO:0000313" key="2">
    <source>
        <dbReference type="EMBL" id="QOL20218.1"/>
    </source>
</evidence>
<accession>A0A7L9RV17</accession>
<gene>
    <name evidence="2" type="ORF">CPBP_01001</name>
</gene>
<proteinExistence type="predicted"/>
<name>A0A7L9RV17_9PROT</name>
<feature type="chain" id="PRO_5032300796" description="Autotransporter-associated beta strand repeat-containing protein" evidence="1">
    <location>
        <begin position="27"/>
        <end position="758"/>
    </location>
</feature>
<keyword evidence="3" id="KW-1185">Reference proteome</keyword>
<organism evidence="2 3">
    <name type="scientific">Candidatus Bodocaedibacter vickermanii</name>
    <dbReference type="NCBI Taxonomy" id="2741701"/>
    <lineage>
        <taxon>Bacteria</taxon>
        <taxon>Pseudomonadati</taxon>
        <taxon>Pseudomonadota</taxon>
        <taxon>Alphaproteobacteria</taxon>
        <taxon>Holosporales</taxon>
        <taxon>Candidatus Paracaedibacteraceae</taxon>
        <taxon>Candidatus Bodocaedibacter</taxon>
    </lineage>
</organism>
<keyword evidence="1" id="KW-0732">Signal</keyword>
<evidence type="ECO:0000313" key="3">
    <source>
        <dbReference type="Proteomes" id="UP000594001"/>
    </source>
</evidence>
<dbReference type="InterPro" id="IPR012332">
    <property type="entry name" value="Autotransporter_pectin_lyase_C"/>
</dbReference>
<dbReference type="Gene3D" id="2.160.20.20">
    <property type="match status" value="1"/>
</dbReference>
<dbReference type="EMBL" id="CP054719">
    <property type="protein sequence ID" value="QOL20218.1"/>
    <property type="molecule type" value="Genomic_DNA"/>
</dbReference>
<dbReference type="KEGG" id="pbal:CPBP_01001"/>
<reference evidence="2 3" key="1">
    <citation type="submission" date="2020-06" db="EMBL/GenBank/DDBJ databases">
        <title>The endosymbiont of the kinetoplastid Bodo saltans is a Paracaedibacter-like alpha-proteobacterium possessing a putative toxin-antitoxin system.</title>
        <authorList>
            <person name="Midha S."/>
            <person name="Rigden D.J."/>
            <person name="Siozios S."/>
            <person name="Hurst G.D.D."/>
            <person name="Jackson A.P."/>
        </authorList>
    </citation>
    <scope>NUCLEOTIDE SEQUENCE [LARGE SCALE GENOMIC DNA]</scope>
    <source>
        <strain evidence="2">Lake Konstanz</strain>
    </source>
</reference>
<sequence>MTNKLKMLLKTTAAVATLMVGSQSWAATLHDAAGVDQKAADISVTANSFATYTAEGGVTVAYVGAGGGMTVGAGGSLVLFLSPDVTTSLTYADPLILNSNASLYLMKGSPVGIFDLSSAVVSNPINAAATGVGIYLTSATTLPDMSAMVGTTIYVLNSLALTGVLAGFGGPIDIKEGRSLTPVTWTACGGLLGAGTLTAANTNLTVNGDVAGDLTLNLTGMTTAARALVVTGSFATTKAFTSVPGAGTDGITTVHGNMVLGAAFTTAGAGVTVTAGNLSAAGLTTVAALAPLVVTAGNASFNALTANAAVTVTAGDATFAGAVSAAHANADITVGRDATFSGTFGSVTGANLAVARNAVFTGVVTSSGAIAVTGDATFSAALTANSTVSVGGNAAFSGNVTANATAAMSVAGDAEFSGTLTTNATAPVTVDGNAIFNGLVTAGGALTVEGNAMFDGNVVATGALSVDGDIKFAGDVTANGGLTVVGGVVFEGDLAVGAAEVLSIAGSVNLKGDLTTGASSQIILPGAISGAGSINLSPITAGIPSFGDASAFTGAVVLGSQPVVFAKAPASVFTGHQNNVTFTNGGTVARMVSAGTNAKVTGGTTGSDVVITEYELPNAFAATFIPGAGKKMTVTTLSQHSVADEAITVSGAGTMIFKSNINAGGSAVHTFNAPTSIAKYTLLAGATPVITINENVTMDELVISAAGVTFVVADGKTLTVKKVTGNGNVTVNGAGTLAAKLPASYTGNVVTGGTAKLK</sequence>
<protein>
    <recommendedName>
        <fullName evidence="4">Autotransporter-associated beta strand repeat-containing protein</fullName>
    </recommendedName>
</protein>
<evidence type="ECO:0000256" key="1">
    <source>
        <dbReference type="SAM" id="SignalP"/>
    </source>
</evidence>
<dbReference type="AlphaFoldDB" id="A0A7L9RV17"/>
<feature type="signal peptide" evidence="1">
    <location>
        <begin position="1"/>
        <end position="26"/>
    </location>
</feature>
<dbReference type="RefSeq" id="WP_350331772.1">
    <property type="nucleotide sequence ID" value="NZ_CP054719.1"/>
</dbReference>
<evidence type="ECO:0008006" key="4">
    <source>
        <dbReference type="Google" id="ProtNLM"/>
    </source>
</evidence>